<dbReference type="GO" id="GO:0000287">
    <property type="term" value="F:magnesium ion binding"/>
    <property type="evidence" value="ECO:0007669"/>
    <property type="project" value="UniProtKB-UniRule"/>
</dbReference>
<dbReference type="EC" id="6.3.3.3" evidence="1"/>
<feature type="binding site" evidence="1">
    <location>
        <begin position="218"/>
        <end position="220"/>
    </location>
    <ligand>
        <name>ATP</name>
        <dbReference type="ChEBI" id="CHEBI:30616"/>
    </ligand>
</feature>
<organism evidence="2 3">
    <name type="scientific">Microvenator marinus</name>
    <dbReference type="NCBI Taxonomy" id="2600177"/>
    <lineage>
        <taxon>Bacteria</taxon>
        <taxon>Deltaproteobacteria</taxon>
        <taxon>Bradymonadales</taxon>
        <taxon>Microvenatoraceae</taxon>
        <taxon>Microvenator</taxon>
    </lineage>
</organism>
<feature type="binding site" evidence="1">
    <location>
        <begin position="13"/>
        <end position="18"/>
    </location>
    <ligand>
        <name>ATP</name>
        <dbReference type="ChEBI" id="CHEBI:30616"/>
    </ligand>
</feature>
<dbReference type="Pfam" id="PF13500">
    <property type="entry name" value="AAA_26"/>
    <property type="match status" value="1"/>
</dbReference>
<comment type="caution">
    <text evidence="1">Lacks conserved residue(s) required for the propagation of feature annotation.</text>
</comment>
<dbReference type="HAMAP" id="MF_00336">
    <property type="entry name" value="BioD"/>
    <property type="match status" value="1"/>
</dbReference>
<feature type="binding site" evidence="1">
    <location>
        <position position="53"/>
    </location>
    <ligand>
        <name>ATP</name>
        <dbReference type="ChEBI" id="CHEBI:30616"/>
    </ligand>
</feature>
<dbReference type="RefSeq" id="WP_146963744.1">
    <property type="nucleotide sequence ID" value="NZ_CP042467.1"/>
</dbReference>
<dbReference type="KEGG" id="bbae:FRD01_23975"/>
<dbReference type="GO" id="GO:0004141">
    <property type="term" value="F:dethiobiotin synthase activity"/>
    <property type="evidence" value="ECO:0007669"/>
    <property type="project" value="UniProtKB-UniRule"/>
</dbReference>
<dbReference type="EMBL" id="CP042467">
    <property type="protein sequence ID" value="QED30233.1"/>
    <property type="molecule type" value="Genomic_DNA"/>
</dbReference>
<keyword evidence="1 2" id="KW-0436">Ligase</keyword>
<proteinExistence type="inferred from homology"/>
<dbReference type="OrthoDB" id="9802097at2"/>
<dbReference type="PANTHER" id="PTHR43210">
    <property type="entry name" value="DETHIOBIOTIN SYNTHETASE"/>
    <property type="match status" value="1"/>
</dbReference>
<dbReference type="CDD" id="cd03109">
    <property type="entry name" value="DTBS"/>
    <property type="match status" value="1"/>
</dbReference>
<keyword evidence="1" id="KW-0460">Magnesium</keyword>
<dbReference type="SUPFAM" id="SSF52540">
    <property type="entry name" value="P-loop containing nucleoside triphosphate hydrolases"/>
    <property type="match status" value="1"/>
</dbReference>
<protein>
    <recommendedName>
        <fullName evidence="1">ATP-dependent dethiobiotin synthetase BioD</fullName>
        <ecNumber evidence="1">6.3.3.3</ecNumber>
    </recommendedName>
    <alternativeName>
        <fullName evidence="1">DTB synthetase</fullName>
        <shortName evidence="1">DTBS</shortName>
    </alternativeName>
    <alternativeName>
        <fullName evidence="1">Dethiobiotin synthase</fullName>
    </alternativeName>
</protein>
<feature type="binding site" evidence="1">
    <location>
        <position position="112"/>
    </location>
    <ligand>
        <name>Mg(2+)</name>
        <dbReference type="ChEBI" id="CHEBI:18420"/>
    </ligand>
</feature>
<comment type="catalytic activity">
    <reaction evidence="1">
        <text>(7R,8S)-7,8-diammoniononanoate + CO2 + ATP = (4R,5S)-dethiobiotin + ADP + phosphate + 3 H(+)</text>
        <dbReference type="Rhea" id="RHEA:15805"/>
        <dbReference type="ChEBI" id="CHEBI:15378"/>
        <dbReference type="ChEBI" id="CHEBI:16526"/>
        <dbReference type="ChEBI" id="CHEBI:30616"/>
        <dbReference type="ChEBI" id="CHEBI:43474"/>
        <dbReference type="ChEBI" id="CHEBI:149469"/>
        <dbReference type="ChEBI" id="CHEBI:149473"/>
        <dbReference type="ChEBI" id="CHEBI:456216"/>
        <dbReference type="EC" id="6.3.3.3"/>
    </reaction>
</comment>
<dbReference type="NCBIfam" id="TIGR00347">
    <property type="entry name" value="bioD"/>
    <property type="match status" value="1"/>
</dbReference>
<dbReference type="Proteomes" id="UP000321595">
    <property type="component" value="Chromosome"/>
</dbReference>
<comment type="pathway">
    <text evidence="1">Cofactor biosynthesis; biotin biosynthesis; biotin from 7,8-diaminononanoate: step 1/2.</text>
</comment>
<comment type="subunit">
    <text evidence="1">Homodimer.</text>
</comment>
<comment type="subcellular location">
    <subcellularLocation>
        <location evidence="1">Cytoplasm</location>
    </subcellularLocation>
</comment>
<reference evidence="2 3" key="1">
    <citation type="submission" date="2019-08" db="EMBL/GenBank/DDBJ databases">
        <authorList>
            <person name="Liang Q."/>
        </authorList>
    </citation>
    <scope>NUCLEOTIDE SEQUENCE [LARGE SCALE GENOMIC DNA]</scope>
    <source>
        <strain evidence="2 3">V1718</strain>
    </source>
</reference>
<name>A0A5B8Y1H6_9DELT</name>
<comment type="function">
    <text evidence="1">Catalyzes a mechanistically unusual reaction, the ATP-dependent insertion of CO2 between the N7 and N8 nitrogen atoms of 7,8-diaminopelargonic acid (DAPA, also called 7,8-diammoniononanoate) to form a ureido ring.</text>
</comment>
<evidence type="ECO:0000256" key="1">
    <source>
        <dbReference type="HAMAP-Rule" id="MF_00336"/>
    </source>
</evidence>
<dbReference type="GO" id="GO:0005829">
    <property type="term" value="C:cytosol"/>
    <property type="evidence" value="ECO:0007669"/>
    <property type="project" value="TreeGrafter"/>
</dbReference>
<feature type="binding site" evidence="1">
    <location>
        <begin position="112"/>
        <end position="115"/>
    </location>
    <ligand>
        <name>ATP</name>
        <dbReference type="ChEBI" id="CHEBI:30616"/>
    </ligand>
</feature>
<keyword evidence="1" id="KW-0093">Biotin biosynthesis</keyword>
<feature type="active site" evidence="1">
    <location>
        <position position="38"/>
    </location>
</feature>
<accession>A0A5B8Y1H6</accession>
<feature type="binding site" evidence="1">
    <location>
        <position position="53"/>
    </location>
    <ligand>
        <name>Mg(2+)</name>
        <dbReference type="ChEBI" id="CHEBI:18420"/>
    </ligand>
</feature>
<keyword evidence="3" id="KW-1185">Reference proteome</keyword>
<dbReference type="UniPathway" id="UPA00078">
    <property type="reaction ID" value="UER00161"/>
</dbReference>
<dbReference type="Gene3D" id="3.40.50.300">
    <property type="entry name" value="P-loop containing nucleotide triphosphate hydrolases"/>
    <property type="match status" value="1"/>
</dbReference>
<sequence>MGRVLVISGTDTEVGKTFVGAALVRRLVDQGFDTLAVKPVESGVGAEVGEGEDGVILAAAARQKSPTQALQRLRAPIAPPDAADLEKVKLEFDKWVGQIRGWAKMHDLVVVEGAGGLLSPLTWTQTALSLAERLDARVLLVASDKLGTINHTLLCMEVLERHNVELAGIVLSAPRDVDRSTGRNLAALAKFTGFRRMTSVPGMDSWERAAPIMDVVIPWIFEDIS</sequence>
<dbReference type="PANTHER" id="PTHR43210:SF5">
    <property type="entry name" value="DETHIOBIOTIN SYNTHETASE"/>
    <property type="match status" value="1"/>
</dbReference>
<feature type="binding site" evidence="1">
    <location>
        <position position="17"/>
    </location>
    <ligand>
        <name>Mg(2+)</name>
        <dbReference type="ChEBI" id="CHEBI:18420"/>
    </ligand>
</feature>
<keyword evidence="1" id="KW-0067">ATP-binding</keyword>
<dbReference type="AlphaFoldDB" id="A0A5B8Y1H6"/>
<keyword evidence="1" id="KW-0547">Nucleotide-binding</keyword>
<gene>
    <name evidence="1 2" type="primary">bioD</name>
    <name evidence="2" type="ORF">FRD01_23975</name>
</gene>
<evidence type="ECO:0000313" key="2">
    <source>
        <dbReference type="EMBL" id="QED30233.1"/>
    </source>
</evidence>
<keyword evidence="1" id="KW-0479">Metal-binding</keyword>
<comment type="cofactor">
    <cofactor evidence="1">
        <name>Mg(2+)</name>
        <dbReference type="ChEBI" id="CHEBI:18420"/>
    </cofactor>
</comment>
<comment type="similarity">
    <text evidence="1">Belongs to the dethiobiotin synthetase family.</text>
</comment>
<dbReference type="GO" id="GO:0009102">
    <property type="term" value="P:biotin biosynthetic process"/>
    <property type="evidence" value="ECO:0007669"/>
    <property type="project" value="UniProtKB-UniRule"/>
</dbReference>
<dbReference type="PIRSF" id="PIRSF006755">
    <property type="entry name" value="DTB_synth"/>
    <property type="match status" value="1"/>
</dbReference>
<evidence type="ECO:0000313" key="3">
    <source>
        <dbReference type="Proteomes" id="UP000321595"/>
    </source>
</evidence>
<dbReference type="InterPro" id="IPR027417">
    <property type="entry name" value="P-loop_NTPase"/>
</dbReference>
<dbReference type="GO" id="GO:0005524">
    <property type="term" value="F:ATP binding"/>
    <property type="evidence" value="ECO:0007669"/>
    <property type="project" value="UniProtKB-UniRule"/>
</dbReference>
<dbReference type="InterPro" id="IPR004472">
    <property type="entry name" value="DTB_synth_BioD"/>
</dbReference>
<keyword evidence="1" id="KW-0963">Cytoplasm</keyword>
<feature type="binding site" evidence="1">
    <location>
        <position position="42"/>
    </location>
    <ligand>
        <name>substrate</name>
    </ligand>
</feature>